<name>A0A177HKN0_9ACTN</name>
<reference evidence="2 3" key="1">
    <citation type="submission" date="2015-12" db="EMBL/GenBank/DDBJ databases">
        <title>Genome sequence of Streptomyces sp. G25.</title>
        <authorList>
            <person name="Poehlein A."/>
            <person name="Roettig A."/>
            <person name="Hiessl S."/>
            <person name="Hauschild P."/>
            <person name="Schauer J."/>
            <person name="Madkour M.H."/>
            <person name="Al-Ansari A.M."/>
            <person name="Almakishah N.H."/>
            <person name="Steinbuechel A."/>
            <person name="Daniel R."/>
        </authorList>
    </citation>
    <scope>NUCLEOTIDE SEQUENCE [LARGE SCALE GENOMIC DNA]</scope>
    <source>
        <strain evidence="3">G25(2015)</strain>
    </source>
</reference>
<evidence type="ECO:0000313" key="2">
    <source>
        <dbReference type="EMBL" id="OAH11453.1"/>
    </source>
</evidence>
<dbReference type="AlphaFoldDB" id="A0A177HKN0"/>
<protein>
    <submittedName>
        <fullName evidence="2">Uncharacterized protein</fullName>
    </submittedName>
</protein>
<evidence type="ECO:0000313" key="3">
    <source>
        <dbReference type="Proteomes" id="UP000077381"/>
    </source>
</evidence>
<accession>A0A177HKN0</accession>
<feature type="region of interest" description="Disordered" evidence="1">
    <location>
        <begin position="1"/>
        <end position="20"/>
    </location>
</feature>
<organism evidence="2 3">
    <name type="scientific">Streptomyces jeddahensis</name>
    <dbReference type="NCBI Taxonomy" id="1716141"/>
    <lineage>
        <taxon>Bacteria</taxon>
        <taxon>Bacillati</taxon>
        <taxon>Actinomycetota</taxon>
        <taxon>Actinomycetes</taxon>
        <taxon>Kitasatosporales</taxon>
        <taxon>Streptomycetaceae</taxon>
        <taxon>Streptomyces</taxon>
    </lineage>
</organism>
<gene>
    <name evidence="2" type="ORF">STSP_52210</name>
</gene>
<keyword evidence="3" id="KW-1185">Reference proteome</keyword>
<dbReference type="EMBL" id="LOHS01000109">
    <property type="protein sequence ID" value="OAH11453.1"/>
    <property type="molecule type" value="Genomic_DNA"/>
</dbReference>
<comment type="caution">
    <text evidence="2">The sequence shown here is derived from an EMBL/GenBank/DDBJ whole genome shotgun (WGS) entry which is preliminary data.</text>
</comment>
<dbReference type="STRING" id="1716141.STSP_52210"/>
<evidence type="ECO:0000256" key="1">
    <source>
        <dbReference type="SAM" id="MobiDB-lite"/>
    </source>
</evidence>
<sequence length="32" mass="3585">MTTPDFEEPPGSPAYHYDELSDMTKLPELLGC</sequence>
<dbReference type="Proteomes" id="UP000077381">
    <property type="component" value="Unassembled WGS sequence"/>
</dbReference>
<proteinExistence type="predicted"/>